<dbReference type="PANTHER" id="PTHR43004">
    <property type="entry name" value="TRK SYSTEM POTASSIUM UPTAKE PROTEIN"/>
    <property type="match status" value="1"/>
</dbReference>
<protein>
    <recommendedName>
        <fullName evidence="4">FAD-binding domain-containing protein</fullName>
    </recommendedName>
</protein>
<dbReference type="Proteomes" id="UP000648075">
    <property type="component" value="Unassembled WGS sequence"/>
</dbReference>
<reference evidence="5" key="2">
    <citation type="submission" date="2020-09" db="EMBL/GenBank/DDBJ databases">
        <authorList>
            <person name="Sun Q."/>
            <person name="Kim S."/>
        </authorList>
    </citation>
    <scope>NUCLEOTIDE SEQUENCE</scope>
    <source>
        <strain evidence="5">KCTC 32255</strain>
    </source>
</reference>
<organism evidence="5 6">
    <name type="scientific">Novosphingobium colocasiae</name>
    <dbReference type="NCBI Taxonomy" id="1256513"/>
    <lineage>
        <taxon>Bacteria</taxon>
        <taxon>Pseudomonadati</taxon>
        <taxon>Pseudomonadota</taxon>
        <taxon>Alphaproteobacteria</taxon>
        <taxon>Sphingomonadales</taxon>
        <taxon>Sphingomonadaceae</taxon>
        <taxon>Novosphingobium</taxon>
    </lineage>
</organism>
<accession>A0A918UH63</accession>
<keyword evidence="3" id="KW-0812">Transmembrane</keyword>
<dbReference type="GO" id="GO:0071949">
    <property type="term" value="F:FAD binding"/>
    <property type="evidence" value="ECO:0007669"/>
    <property type="project" value="InterPro"/>
</dbReference>
<dbReference type="Pfam" id="PF01494">
    <property type="entry name" value="FAD_binding_3"/>
    <property type="match status" value="1"/>
</dbReference>
<evidence type="ECO:0000256" key="2">
    <source>
        <dbReference type="ARBA" id="ARBA00022827"/>
    </source>
</evidence>
<dbReference type="Gene3D" id="3.40.30.120">
    <property type="match status" value="1"/>
</dbReference>
<feature type="transmembrane region" description="Helical" evidence="3">
    <location>
        <begin position="12"/>
        <end position="33"/>
    </location>
</feature>
<dbReference type="InterPro" id="IPR036188">
    <property type="entry name" value="FAD/NAD-bd_sf"/>
</dbReference>
<keyword evidence="3" id="KW-0472">Membrane</keyword>
<feature type="domain" description="FAD-binding" evidence="4">
    <location>
        <begin position="11"/>
        <end position="361"/>
    </location>
</feature>
<dbReference type="Gene3D" id="3.50.50.60">
    <property type="entry name" value="FAD/NAD(P)-binding domain"/>
    <property type="match status" value="1"/>
</dbReference>
<dbReference type="SUPFAM" id="SSF51905">
    <property type="entry name" value="FAD/NAD(P)-binding domain"/>
    <property type="match status" value="1"/>
</dbReference>
<evidence type="ECO:0000259" key="4">
    <source>
        <dbReference type="Pfam" id="PF01494"/>
    </source>
</evidence>
<keyword evidence="1" id="KW-0285">Flavoprotein</keyword>
<dbReference type="Gene3D" id="3.30.9.10">
    <property type="entry name" value="D-Amino Acid Oxidase, subunit A, domain 2"/>
    <property type="match status" value="1"/>
</dbReference>
<dbReference type="InterPro" id="IPR050641">
    <property type="entry name" value="RIFMO-like"/>
</dbReference>
<dbReference type="AlphaFoldDB" id="A0A918UH63"/>
<gene>
    <name evidence="5" type="ORF">GCM10011614_27680</name>
</gene>
<evidence type="ECO:0000256" key="3">
    <source>
        <dbReference type="SAM" id="Phobius"/>
    </source>
</evidence>
<dbReference type="GO" id="GO:0016709">
    <property type="term" value="F:oxidoreductase activity, acting on paired donors, with incorporation or reduction of molecular oxygen, NAD(P)H as one donor, and incorporation of one atom of oxygen"/>
    <property type="evidence" value="ECO:0007669"/>
    <property type="project" value="UniProtKB-ARBA"/>
</dbReference>
<sequence length="542" mass="58118">MSETVKSGLYPVVIVGGGPVGLTLSLTLAHFGIRSVLLERNPTTTSHPKMDITNGRSMELFQRVGALDVMRSVATAPDAPFDVSWITTLNGHELARFIYPGSAGFEARIKGNNDGSQPHLAPIRASQIMVEPALKALADRHPLIDVRFAVRCEDFTKTDEGFVINVRRAHDGKTEAVRGQFLVGCDGGSSVVRGHLGIGLSGQSRLPERFITHFRSNARHLLQRWGPSWHYQSSLGTLVAQNDWDTWTLLSRLPEGMTAAQANPSDLLATFAGEPFDHSVMVCNAWSPNLLVADSYGAGRAFIAGDAAHQYIPTGGYGMNTGIGDAVDIGWKLAATLHGFGGPGLVASYDAERRPVGARNLAGSGRHNATRIEIASLYAGRDLGGAGSGPAREEVGARIAAIGNAENESYGIELGYWYADSPIVCHEPGVEAPQDPLRYEPTTVSGVRLPTAILEDGVGLYDRLGQWFTLIHYGDPVAQAFADAAREMNLPLSLLDLQGSPLARQIHGGRTLLVRPDTHIAWRGMPGDEADAAKVLRTAAGW</sequence>
<name>A0A918UH63_9SPHN</name>
<comment type="caution">
    <text evidence="5">The sequence shown here is derived from an EMBL/GenBank/DDBJ whole genome shotgun (WGS) entry which is preliminary data.</text>
</comment>
<evidence type="ECO:0000313" key="5">
    <source>
        <dbReference type="EMBL" id="GGZ11199.1"/>
    </source>
</evidence>
<evidence type="ECO:0000313" key="6">
    <source>
        <dbReference type="Proteomes" id="UP000648075"/>
    </source>
</evidence>
<keyword evidence="6" id="KW-1185">Reference proteome</keyword>
<dbReference type="PRINTS" id="PR00420">
    <property type="entry name" value="RNGMNOXGNASE"/>
</dbReference>
<keyword evidence="3" id="KW-1133">Transmembrane helix</keyword>
<keyword evidence="2" id="KW-0274">FAD</keyword>
<proteinExistence type="predicted"/>
<dbReference type="PANTHER" id="PTHR43004:SF21">
    <property type="entry name" value="FAD-BINDING DOMAIN-CONTAINING PROTEIN-RELATED"/>
    <property type="match status" value="1"/>
</dbReference>
<dbReference type="NCBIfam" id="NF004780">
    <property type="entry name" value="PRK06126.1"/>
    <property type="match status" value="1"/>
</dbReference>
<dbReference type="InterPro" id="IPR002938">
    <property type="entry name" value="FAD-bd"/>
</dbReference>
<dbReference type="Pfam" id="PF21274">
    <property type="entry name" value="Rng_hyd_C"/>
    <property type="match status" value="1"/>
</dbReference>
<reference evidence="5" key="1">
    <citation type="journal article" date="2014" name="Int. J. Syst. Evol. Microbiol.">
        <title>Complete genome sequence of Corynebacterium casei LMG S-19264T (=DSM 44701T), isolated from a smear-ripened cheese.</title>
        <authorList>
            <consortium name="US DOE Joint Genome Institute (JGI-PGF)"/>
            <person name="Walter F."/>
            <person name="Albersmeier A."/>
            <person name="Kalinowski J."/>
            <person name="Ruckert C."/>
        </authorList>
    </citation>
    <scope>NUCLEOTIDE SEQUENCE</scope>
    <source>
        <strain evidence="5">KCTC 32255</strain>
    </source>
</reference>
<dbReference type="EMBL" id="BMZA01000012">
    <property type="protein sequence ID" value="GGZ11199.1"/>
    <property type="molecule type" value="Genomic_DNA"/>
</dbReference>
<evidence type="ECO:0000256" key="1">
    <source>
        <dbReference type="ARBA" id="ARBA00022630"/>
    </source>
</evidence>
<dbReference type="RefSeq" id="WP_189621822.1">
    <property type="nucleotide sequence ID" value="NZ_BMZA01000012.1"/>
</dbReference>